<comment type="caution">
    <text evidence="6">The sequence shown here is derived from an EMBL/GenBank/DDBJ whole genome shotgun (WGS) entry which is preliminary data.</text>
</comment>
<feature type="transmembrane region" description="Helical" evidence="3">
    <location>
        <begin position="9"/>
        <end position="31"/>
    </location>
</feature>
<name>A0ABQ8JI63_DERPT</name>
<reference evidence="6 7" key="1">
    <citation type="journal article" date="2018" name="J. Allergy Clin. Immunol.">
        <title>High-quality assembly of Dermatophagoides pteronyssinus genome and transcriptome reveals a wide range of novel allergens.</title>
        <authorList>
            <person name="Liu X.Y."/>
            <person name="Yang K.Y."/>
            <person name="Wang M.Q."/>
            <person name="Kwok J.S."/>
            <person name="Zeng X."/>
            <person name="Yang Z."/>
            <person name="Xiao X.J."/>
            <person name="Lau C.P."/>
            <person name="Li Y."/>
            <person name="Huang Z.M."/>
            <person name="Ba J.G."/>
            <person name="Yim A.K."/>
            <person name="Ouyang C.Y."/>
            <person name="Ngai S.M."/>
            <person name="Chan T.F."/>
            <person name="Leung E.L."/>
            <person name="Liu L."/>
            <person name="Liu Z.G."/>
            <person name="Tsui S.K."/>
        </authorList>
    </citation>
    <scope>NUCLEOTIDE SEQUENCE [LARGE SCALE GENOMIC DNA]</scope>
    <source>
        <strain evidence="6">Derp</strain>
    </source>
</reference>
<evidence type="ECO:0008006" key="8">
    <source>
        <dbReference type="Google" id="ProtNLM"/>
    </source>
</evidence>
<dbReference type="Gene3D" id="2.60.120.200">
    <property type="match status" value="6"/>
</dbReference>
<dbReference type="PROSITE" id="PS50026">
    <property type="entry name" value="EGF_3"/>
    <property type="match status" value="3"/>
</dbReference>
<dbReference type="PANTHER" id="PTHR15036:SF49">
    <property type="entry name" value="AXOTACTIN"/>
    <property type="match status" value="1"/>
</dbReference>
<sequence length="1693" mass="196184">MRSSSSSSLIINFSSLSSLLSVYAFILIIIIHDDCSIQWQTNGQTIENFTTSNLLIKDYYTFNKLNSQIRLSANKNITDKLIHSKKEISFDFRTSYPNGMLFYESYYLLNDQKNAIFELFLTIQNGRFKVLILNGDDSNQQQQSPPQELIIGHSFHHDNLHTVKIFMNLELGFFNVRINSTNTTTNKYYKSLYFNATVIKPQYDKRLNFQLILGSHSFEPKLSTTSTSGSSWNIRKFIGCIGNVNIISRSNVNNFDTLSSSELNFINITDGCVDQCQKNLCSRRSRCMNFYDTKKCNCFGTELEDSDCRSFNYTVMTFRGYSSLSYKIYSFIDKYYSDDNLISLHLKTRHNGLLFLAISEIEKSYLIINIKNEFLNLLFDLGNNNPKNYIFNNYRLTDNEWHNLTIHHLMRKIHVYIDNINIQIITLDSIEPYFYFDPEVYVGGFPSNLNVSQLDLPFYLANKKFVGCLKHLYFNHHNILYDLNMNSKKARYFSQLPRELGCHHIESIPMTFYSRSYFKTRLNQTSSATSTATSKSFSIKFQFKTFVDKFSLVKGKFNTVMNSGTKKWSLSVRNEDVKLIIEDDDDNTSATKQNKLKWTLSNDNSLNITEWNSIDIIFKNNGLIEMIVNRIDVKGRYDSSVDFFHEDILFGSFDEHSKFIGCVRELIINENPIEPRTLREQTSQIFGRISLDNCQLVNPCHRPKACEHDGRCIATLPYNNGTYSCDCSNTGYIGRTCHFSLYRKSCEEIYLMDKQTSGIYMIDLDRNGPTQPAHVYLIVREKGQQNNQYMDVYYRDFSREMLRLFVQRSDQCKQYIRYECNNVPLSLSTYTILYAIKPEHKLLRLDSSKQRGCSCSSKNRRENKCIDTNLDCNCDSVDIPGWKNDDGYLTDKNDVAHLFLGNLSCQDLDTQKYEITFKTKESYLEVPGWNGREMAISFKTTANRAVIFFQSHLETTTTYFKATIISEKEISFEYCLRNRKFNVTVASSRCLNCGQWQYVLVERDDTQMRVSINQNFKILYLNENDHFIDFDGKLYVGGAPIRYLRGLKITLGFIGCLRGLVLDDTIVNLHQYLSATRYPNIESGCRPYCRPNLCQNQAICVELWGSYQCRCANPIAHSGRNCEININENAITLKSPTYLRKEFSTDQIKTILKQDIVLSFRTHQSYALLLFIHDGNRNFLQIHIADGRMVILSYNYHQKIIVRKIDIGRTLTNGQPVQIQIARHSNHTVFTVNKKNLIIPLMMQMIMKDNRESIHIDSSSSMIENENDQLIGFKSEVVIGKNQIFIGGIPDADTELINSIPGFVGCIQGFRIGDRLFDLEQWATEIHQQEQNQTDRADRIKIGCKMLCDNIPCNNGGSCTENWQQETFNCDCNYTSYRGEKCDIDIGAHFEKPGSNVIYYLDKKIWDFNHIDISFAFSSSSTTNTDEGATLFMIRYANSTRFLHLALLPNGKMFVEEDDGHDIYSKIIESEEDNFSDSYRHWVRYQRDDKSAQIIVDSIIFLMDEHYKEYPKLLPNTDENIIVIGSSRINQQNFSSLPSFRGCISNINIILDDLKIDPFESAFGIRSGLSDVKVNGPIKQGICAAFRQQQKTNTPLMMRTDQTLTSLNRVEIWLNRPKPSLIPFKMKNDENSEPNYMSKSNIVIIISIIYLTIVFICVAIYLWKIDKRYRLLKFQGETPFFHKNQMKIEKSYM</sequence>
<feature type="domain" description="Laminin G" evidence="4">
    <location>
        <begin position="1387"/>
        <end position="1583"/>
    </location>
</feature>
<dbReference type="SMART" id="SM00181">
    <property type="entry name" value="EGF"/>
    <property type="match status" value="3"/>
</dbReference>
<dbReference type="InterPro" id="IPR001791">
    <property type="entry name" value="Laminin_G"/>
</dbReference>
<dbReference type="InterPro" id="IPR013320">
    <property type="entry name" value="ConA-like_dom_sf"/>
</dbReference>
<dbReference type="Pfam" id="PF02210">
    <property type="entry name" value="Laminin_G_2"/>
    <property type="match status" value="5"/>
</dbReference>
<keyword evidence="2" id="KW-0245">EGF-like domain</keyword>
<feature type="domain" description="Laminin G" evidence="4">
    <location>
        <begin position="509"/>
        <end position="694"/>
    </location>
</feature>
<dbReference type="InterPro" id="IPR000742">
    <property type="entry name" value="EGF"/>
</dbReference>
<feature type="domain" description="Laminin G" evidence="4">
    <location>
        <begin position="1130"/>
        <end position="1344"/>
    </location>
</feature>
<protein>
    <recommendedName>
        <fullName evidence="8">Contactin-associated protein-like 5</fullName>
    </recommendedName>
</protein>
<dbReference type="PANTHER" id="PTHR15036">
    <property type="entry name" value="PIKACHURIN-LIKE PROTEIN"/>
    <property type="match status" value="1"/>
</dbReference>
<gene>
    <name evidence="6" type="ORF">DERP_002597</name>
</gene>
<dbReference type="SMART" id="SM00282">
    <property type="entry name" value="LamG"/>
    <property type="match status" value="6"/>
</dbReference>
<feature type="domain" description="EGF-like" evidence="5">
    <location>
        <begin position="1345"/>
        <end position="1383"/>
    </location>
</feature>
<dbReference type="Gene3D" id="2.60.120.1000">
    <property type="match status" value="1"/>
</dbReference>
<dbReference type="PROSITE" id="PS50025">
    <property type="entry name" value="LAM_G_DOMAIN"/>
    <property type="match status" value="6"/>
</dbReference>
<comment type="caution">
    <text evidence="2">Lacks conserved residue(s) required for the propagation of feature annotation.</text>
</comment>
<dbReference type="SUPFAM" id="SSF49899">
    <property type="entry name" value="Concanavalin A-like lectins/glucanases"/>
    <property type="match status" value="6"/>
</dbReference>
<evidence type="ECO:0000259" key="5">
    <source>
        <dbReference type="PROSITE" id="PS50026"/>
    </source>
</evidence>
<keyword evidence="3" id="KW-0812">Transmembrane</keyword>
<evidence type="ECO:0000313" key="7">
    <source>
        <dbReference type="Proteomes" id="UP000887458"/>
    </source>
</evidence>
<dbReference type="Gene3D" id="2.10.25.10">
    <property type="entry name" value="Laminin"/>
    <property type="match status" value="2"/>
</dbReference>
<dbReference type="InterPro" id="IPR050372">
    <property type="entry name" value="Neurexin-related_CASP"/>
</dbReference>
<accession>A0ABQ8JI63</accession>
<feature type="domain" description="Laminin G" evidence="4">
    <location>
        <begin position="313"/>
        <end position="502"/>
    </location>
</feature>
<evidence type="ECO:0000259" key="4">
    <source>
        <dbReference type="PROSITE" id="PS50025"/>
    </source>
</evidence>
<feature type="domain" description="Laminin G" evidence="4">
    <location>
        <begin position="913"/>
        <end position="1085"/>
    </location>
</feature>
<keyword evidence="3" id="KW-0472">Membrane</keyword>
<feature type="transmembrane region" description="Helical" evidence="3">
    <location>
        <begin position="1642"/>
        <end position="1663"/>
    </location>
</feature>
<keyword evidence="7" id="KW-1185">Reference proteome</keyword>
<feature type="disulfide bond" evidence="2">
    <location>
        <begin position="1353"/>
        <end position="1370"/>
    </location>
</feature>
<evidence type="ECO:0000256" key="3">
    <source>
        <dbReference type="SAM" id="Phobius"/>
    </source>
</evidence>
<dbReference type="CDD" id="cd00110">
    <property type="entry name" value="LamG"/>
    <property type="match status" value="3"/>
</dbReference>
<keyword evidence="3" id="KW-1133">Transmembrane helix</keyword>
<feature type="domain" description="EGF-like" evidence="5">
    <location>
        <begin position="696"/>
        <end position="738"/>
    </location>
</feature>
<feature type="domain" description="EGF-like" evidence="5">
    <location>
        <begin position="1086"/>
        <end position="1123"/>
    </location>
</feature>
<organism evidence="6 7">
    <name type="scientific">Dermatophagoides pteronyssinus</name>
    <name type="common">European house dust mite</name>
    <dbReference type="NCBI Taxonomy" id="6956"/>
    <lineage>
        <taxon>Eukaryota</taxon>
        <taxon>Metazoa</taxon>
        <taxon>Ecdysozoa</taxon>
        <taxon>Arthropoda</taxon>
        <taxon>Chelicerata</taxon>
        <taxon>Arachnida</taxon>
        <taxon>Acari</taxon>
        <taxon>Acariformes</taxon>
        <taxon>Sarcoptiformes</taxon>
        <taxon>Astigmata</taxon>
        <taxon>Psoroptidia</taxon>
        <taxon>Analgoidea</taxon>
        <taxon>Pyroglyphidae</taxon>
        <taxon>Dermatophagoidinae</taxon>
        <taxon>Dermatophagoides</taxon>
    </lineage>
</organism>
<feature type="domain" description="Laminin G" evidence="4">
    <location>
        <begin position="58"/>
        <end position="272"/>
    </location>
</feature>
<proteinExistence type="predicted"/>
<reference evidence="6 7" key="2">
    <citation type="journal article" date="2022" name="Mol. Biol. Evol.">
        <title>Comparative Genomics Reveals Insights into the Divergent Evolution of Astigmatic Mites and Household Pest Adaptations.</title>
        <authorList>
            <person name="Xiong Q."/>
            <person name="Wan A.T."/>
            <person name="Liu X."/>
            <person name="Fung C.S."/>
            <person name="Xiao X."/>
            <person name="Malainual N."/>
            <person name="Hou J."/>
            <person name="Wang L."/>
            <person name="Wang M."/>
            <person name="Yang K.Y."/>
            <person name="Cui Y."/>
            <person name="Leung E.L."/>
            <person name="Nong W."/>
            <person name="Shin S.K."/>
            <person name="Au S.W."/>
            <person name="Jeong K.Y."/>
            <person name="Chew F.T."/>
            <person name="Hui J.H."/>
            <person name="Leung T.F."/>
            <person name="Tungtrongchitr A."/>
            <person name="Zhong N."/>
            <person name="Liu Z."/>
            <person name="Tsui S.K."/>
        </authorList>
    </citation>
    <scope>NUCLEOTIDE SEQUENCE [LARGE SCALE GENOMIC DNA]</scope>
    <source>
        <strain evidence="6">Derp</strain>
    </source>
</reference>
<evidence type="ECO:0000313" key="6">
    <source>
        <dbReference type="EMBL" id="KAH9422300.1"/>
    </source>
</evidence>
<evidence type="ECO:0000256" key="2">
    <source>
        <dbReference type="PROSITE-ProRule" id="PRU00076"/>
    </source>
</evidence>
<dbReference type="Proteomes" id="UP000887458">
    <property type="component" value="Unassembled WGS sequence"/>
</dbReference>
<dbReference type="CDD" id="cd00054">
    <property type="entry name" value="EGF_CA"/>
    <property type="match status" value="2"/>
</dbReference>
<evidence type="ECO:0000256" key="1">
    <source>
        <dbReference type="ARBA" id="ARBA00023157"/>
    </source>
</evidence>
<dbReference type="EMBL" id="NJHN03000037">
    <property type="protein sequence ID" value="KAH9422300.1"/>
    <property type="molecule type" value="Genomic_DNA"/>
</dbReference>
<keyword evidence="1 2" id="KW-1015">Disulfide bond</keyword>